<feature type="compositionally biased region" description="Polar residues" evidence="18">
    <location>
        <begin position="623"/>
        <end position="641"/>
    </location>
</feature>
<evidence type="ECO:0000256" key="18">
    <source>
        <dbReference type="SAM" id="MobiDB-lite"/>
    </source>
</evidence>
<feature type="binding site" evidence="17">
    <location>
        <begin position="31"/>
        <end position="39"/>
    </location>
    <ligand>
        <name>ATP</name>
        <dbReference type="ChEBI" id="CHEBI:30616"/>
    </ligand>
</feature>
<dbReference type="GO" id="GO:0016020">
    <property type="term" value="C:membrane"/>
    <property type="evidence" value="ECO:0007669"/>
    <property type="project" value="UniProtKB-SubCell"/>
</dbReference>
<evidence type="ECO:0000256" key="10">
    <source>
        <dbReference type="ARBA" id="ARBA00022777"/>
    </source>
</evidence>
<evidence type="ECO:0000256" key="3">
    <source>
        <dbReference type="ARBA" id="ARBA00006529"/>
    </source>
</evidence>
<evidence type="ECO:0000256" key="4">
    <source>
        <dbReference type="ARBA" id="ARBA00012406"/>
    </source>
</evidence>
<dbReference type="EC" id="2.7.11.25" evidence="4 15"/>
<feature type="region of interest" description="Disordered" evidence="18">
    <location>
        <begin position="424"/>
        <end position="479"/>
    </location>
</feature>
<evidence type="ECO:0000256" key="8">
    <source>
        <dbReference type="ARBA" id="ARBA00022737"/>
    </source>
</evidence>
<dbReference type="GO" id="GO:0005524">
    <property type="term" value="F:ATP binding"/>
    <property type="evidence" value="ECO:0007669"/>
    <property type="project" value="UniProtKB-KW"/>
</dbReference>
<keyword evidence="11 15" id="KW-0067">ATP-binding</keyword>
<evidence type="ECO:0000256" key="15">
    <source>
        <dbReference type="PIRNR" id="PIRNR038165"/>
    </source>
</evidence>
<comment type="catalytic activity">
    <reaction evidence="14">
        <text>L-seryl-[protein] + ATP = O-phospho-L-seryl-[protein] + ADP + H(+)</text>
        <dbReference type="Rhea" id="RHEA:17989"/>
        <dbReference type="Rhea" id="RHEA-COMP:9863"/>
        <dbReference type="Rhea" id="RHEA-COMP:11604"/>
        <dbReference type="ChEBI" id="CHEBI:15378"/>
        <dbReference type="ChEBI" id="CHEBI:29999"/>
        <dbReference type="ChEBI" id="CHEBI:30616"/>
        <dbReference type="ChEBI" id="CHEBI:83421"/>
        <dbReference type="ChEBI" id="CHEBI:456216"/>
        <dbReference type="EC" id="2.7.11.25"/>
    </reaction>
</comment>
<organism evidence="20 21">
    <name type="scientific">Anabas testudineus</name>
    <name type="common">Climbing perch</name>
    <name type="synonym">Anthias testudineus</name>
    <dbReference type="NCBI Taxonomy" id="64144"/>
    <lineage>
        <taxon>Eukaryota</taxon>
        <taxon>Metazoa</taxon>
        <taxon>Chordata</taxon>
        <taxon>Craniata</taxon>
        <taxon>Vertebrata</taxon>
        <taxon>Euteleostomi</taxon>
        <taxon>Actinopterygii</taxon>
        <taxon>Neopterygii</taxon>
        <taxon>Teleostei</taxon>
        <taxon>Neoteleostei</taxon>
        <taxon>Acanthomorphata</taxon>
        <taxon>Anabantaria</taxon>
        <taxon>Anabantiformes</taxon>
        <taxon>Anabantoidei</taxon>
        <taxon>Anabantidae</taxon>
        <taxon>Anabas</taxon>
    </lineage>
</organism>
<dbReference type="FunFam" id="1.10.510.10:FF:000087">
    <property type="entry name" value="Mitogen-activated protein kinase kinase kinase 12"/>
    <property type="match status" value="1"/>
</dbReference>
<proteinExistence type="inferred from homology"/>
<reference evidence="20" key="1">
    <citation type="submission" date="2021-04" db="EMBL/GenBank/DDBJ databases">
        <authorList>
            <consortium name="Wellcome Sanger Institute Data Sharing"/>
        </authorList>
    </citation>
    <scope>NUCLEOTIDE SEQUENCE [LARGE SCALE GENOMIC DNA]</scope>
</reference>
<comment type="catalytic activity">
    <reaction evidence="13">
        <text>L-threonyl-[protein] + ATP = O-phospho-L-threonyl-[protein] + ADP + H(+)</text>
        <dbReference type="Rhea" id="RHEA:46608"/>
        <dbReference type="Rhea" id="RHEA-COMP:11060"/>
        <dbReference type="Rhea" id="RHEA-COMP:11605"/>
        <dbReference type="ChEBI" id="CHEBI:15378"/>
        <dbReference type="ChEBI" id="CHEBI:30013"/>
        <dbReference type="ChEBI" id="CHEBI:30616"/>
        <dbReference type="ChEBI" id="CHEBI:61977"/>
        <dbReference type="ChEBI" id="CHEBI:456216"/>
        <dbReference type="EC" id="2.7.11.25"/>
    </reaction>
</comment>
<dbReference type="GO" id="GO:0005737">
    <property type="term" value="C:cytoplasm"/>
    <property type="evidence" value="ECO:0007669"/>
    <property type="project" value="UniProtKB-SubCell"/>
</dbReference>
<name>A0A7N6F9X3_ANATE</name>
<dbReference type="InterPro" id="IPR008271">
    <property type="entry name" value="Ser/Thr_kinase_AS"/>
</dbReference>
<dbReference type="FunFam" id="3.30.200.20:FF:000095">
    <property type="entry name" value="Mitogen-activated protein kinase kinase kinase 12"/>
    <property type="match status" value="1"/>
</dbReference>
<evidence type="ECO:0000256" key="2">
    <source>
        <dbReference type="ARBA" id="ARBA00004496"/>
    </source>
</evidence>
<dbReference type="SUPFAM" id="SSF56112">
    <property type="entry name" value="Protein kinase-like (PK-like)"/>
    <property type="match status" value="1"/>
</dbReference>
<dbReference type="InterPro" id="IPR051681">
    <property type="entry name" value="Ser/Thr_Kinases-Pseudokinases"/>
</dbReference>
<feature type="compositionally biased region" description="Basic and acidic residues" evidence="18">
    <location>
        <begin position="645"/>
        <end position="654"/>
    </location>
</feature>
<sequence>FTAGQGGASRESVSAASWEVPFEEISDLQWVGSGAQGAVFLGKFHGEDVAVKKVRDIKETEIKHLRKLKHPNIITFKGVCTQAPCYCILMEYCAQGQLYEVLRAGRKITPSLLVDWSMGIAGGMNYLHLHKIIHRDLKSPNMLITHDDLVKISDFGTSKELSDKSTKMSFAGTVAWMAPEVIRNEPVSEKVDIWSFGVVLWEMLTGEIPYKDVDSSAIIWGVGNNSLQLPIPESCPDGFKILLRQCWNCKPRNRPSFRQILLHLDIASADVLSTPQETYFKSQVRWFTEMCSHQKIKSEGTCLHRLDEELINRRREELRHALDIREHYERKLERANNLYMELSAVMLQLELKEKELQRREQSLDKKYPGLFKHHSSRQSTSSNSMDKLIKKRNVPQKLPSGKRPDILKSEVIIPKMDSSVMQVTIPACPSRSSTSPNRSRRVKTRHRKPGKGSSGDLAGLKANQSSPNRDSPAQVNNSTNNASKQLLEPSAALRGLSHEQQQRQLSSSSPDLICTTLEAEGQGKGEPSVGGSPDSPCGRGAAAGRGSLGSPRLPHDGEDKEEGAGAVRLPRGASGGIGSQHLTPSAILYRAAITRKQRRGVSSEEEEGEVDSEVELPRRRRPTSITKCQSVSTFSSENLSVSDGEEGHTTDHSHSGTPDVVSTNTDDRLDDRSDDLLSQGSEIPADNTDPAQASDGLSERDGALGQTKSQLDVGQNPNESRALCDDSDCDSAELDQSGSGEPSRPPSAGAWVSPSQPYQGPPQVPHTGPP</sequence>
<protein>
    <recommendedName>
        <fullName evidence="4 15">Mitogen-activated protein kinase kinase kinase</fullName>
        <ecNumber evidence="4 15">2.7.11.25</ecNumber>
    </recommendedName>
</protein>
<gene>
    <name evidence="20" type="primary">MAP3K12</name>
</gene>
<dbReference type="CDD" id="cd14059">
    <property type="entry name" value="STKc_MAP3K12_13"/>
    <property type="match status" value="1"/>
</dbReference>
<keyword evidence="21" id="KW-1185">Reference proteome</keyword>
<dbReference type="GeneTree" id="ENSGT00940000159006"/>
<evidence type="ECO:0000256" key="16">
    <source>
        <dbReference type="PIRSR" id="PIRSR038165-50"/>
    </source>
</evidence>
<feature type="domain" description="Protein kinase" evidence="19">
    <location>
        <begin position="25"/>
        <end position="266"/>
    </location>
</feature>
<feature type="binding site" evidence="17">
    <location>
        <position position="52"/>
    </location>
    <ligand>
        <name>ATP</name>
        <dbReference type="ChEBI" id="CHEBI:30616"/>
    </ligand>
</feature>
<reference evidence="20" key="2">
    <citation type="submission" date="2025-08" db="UniProtKB">
        <authorList>
            <consortium name="Ensembl"/>
        </authorList>
    </citation>
    <scope>IDENTIFICATION</scope>
</reference>
<dbReference type="GO" id="GO:0004709">
    <property type="term" value="F:MAP kinase kinase kinase activity"/>
    <property type="evidence" value="ECO:0007669"/>
    <property type="project" value="UniProtKB-EC"/>
</dbReference>
<evidence type="ECO:0000313" key="20">
    <source>
        <dbReference type="Ensembl" id="ENSATEP00000046035.1"/>
    </source>
</evidence>
<evidence type="ECO:0000256" key="6">
    <source>
        <dbReference type="ARBA" id="ARBA00022527"/>
    </source>
</evidence>
<keyword evidence="5" id="KW-0963">Cytoplasm</keyword>
<keyword evidence="6 15" id="KW-0723">Serine/threonine-protein kinase</keyword>
<dbReference type="Proteomes" id="UP000265040">
    <property type="component" value="Chromosome 7"/>
</dbReference>
<keyword evidence="7 15" id="KW-0808">Transferase</keyword>
<dbReference type="SMART" id="SM00220">
    <property type="entry name" value="S_TKc"/>
    <property type="match status" value="1"/>
</dbReference>
<feature type="active site" description="Proton acceptor" evidence="16">
    <location>
        <position position="136"/>
    </location>
</feature>
<evidence type="ECO:0000256" key="5">
    <source>
        <dbReference type="ARBA" id="ARBA00022490"/>
    </source>
</evidence>
<keyword evidence="10 15" id="KW-0418">Kinase</keyword>
<evidence type="ECO:0000256" key="12">
    <source>
        <dbReference type="ARBA" id="ARBA00023136"/>
    </source>
</evidence>
<accession>A0A7N6F9X3</accession>
<evidence type="ECO:0000256" key="9">
    <source>
        <dbReference type="ARBA" id="ARBA00022741"/>
    </source>
</evidence>
<evidence type="ECO:0000256" key="14">
    <source>
        <dbReference type="ARBA" id="ARBA00048329"/>
    </source>
</evidence>
<evidence type="ECO:0000256" key="1">
    <source>
        <dbReference type="ARBA" id="ARBA00004370"/>
    </source>
</evidence>
<dbReference type="InterPro" id="IPR000719">
    <property type="entry name" value="Prot_kinase_dom"/>
</dbReference>
<evidence type="ECO:0000256" key="17">
    <source>
        <dbReference type="PIRSR" id="PIRSR038165-51"/>
    </source>
</evidence>
<feature type="compositionally biased region" description="Basic and acidic residues" evidence="18">
    <location>
        <begin position="665"/>
        <end position="675"/>
    </location>
</feature>
<evidence type="ECO:0000256" key="7">
    <source>
        <dbReference type="ARBA" id="ARBA00022679"/>
    </source>
</evidence>
<evidence type="ECO:0000313" key="21">
    <source>
        <dbReference type="Proteomes" id="UP000265040"/>
    </source>
</evidence>
<dbReference type="AlphaFoldDB" id="A0A7N6F9X3"/>
<dbReference type="PIRSF" id="PIRSF038165">
    <property type="entry name" value="MAPKKK12_MAPKKK13"/>
    <property type="match status" value="1"/>
</dbReference>
<evidence type="ECO:0000256" key="13">
    <source>
        <dbReference type="ARBA" id="ARBA00047559"/>
    </source>
</evidence>
<feature type="region of interest" description="Disordered" evidence="18">
    <location>
        <begin position="519"/>
        <end position="770"/>
    </location>
</feature>
<feature type="compositionally biased region" description="Polar residues" evidence="18">
    <location>
        <begin position="706"/>
        <end position="719"/>
    </location>
</feature>
<dbReference type="PANTHER" id="PTHR44329">
    <property type="entry name" value="SERINE/THREONINE-PROTEIN KINASE TNNI3K-RELATED"/>
    <property type="match status" value="1"/>
</dbReference>
<feature type="compositionally biased region" description="Basic residues" evidence="18">
    <location>
        <begin position="438"/>
        <end position="450"/>
    </location>
</feature>
<comment type="similarity">
    <text evidence="3 15">Belongs to the protein kinase superfamily. STE Ser/Thr protein kinase family. MAP kinase kinase kinase subfamily.</text>
</comment>
<dbReference type="Gene3D" id="3.30.200.20">
    <property type="entry name" value="Phosphorylase Kinase, domain 1"/>
    <property type="match status" value="1"/>
</dbReference>
<feature type="region of interest" description="Disordered" evidence="18">
    <location>
        <begin position="363"/>
        <end position="410"/>
    </location>
</feature>
<dbReference type="InterPro" id="IPR001245">
    <property type="entry name" value="Ser-Thr/Tyr_kinase_cat_dom"/>
</dbReference>
<feature type="compositionally biased region" description="Polar residues" evidence="18">
    <location>
        <begin position="462"/>
        <end position="479"/>
    </location>
</feature>
<dbReference type="Pfam" id="PF07714">
    <property type="entry name" value="PK_Tyr_Ser-Thr"/>
    <property type="match status" value="1"/>
</dbReference>
<dbReference type="Ensembl" id="ENSATET00000041143.2">
    <property type="protein sequence ID" value="ENSATEP00000046035.1"/>
    <property type="gene ID" value="ENSATEG00000019222.3"/>
</dbReference>
<comment type="subcellular location">
    <subcellularLocation>
        <location evidence="2">Cytoplasm</location>
    </subcellularLocation>
    <subcellularLocation>
        <location evidence="1">Membrane</location>
    </subcellularLocation>
</comment>
<dbReference type="PRINTS" id="PR00109">
    <property type="entry name" value="TYRKINASE"/>
</dbReference>
<feature type="compositionally biased region" description="Acidic residues" evidence="18">
    <location>
        <begin position="603"/>
        <end position="614"/>
    </location>
</feature>
<dbReference type="InterPro" id="IPR011009">
    <property type="entry name" value="Kinase-like_dom_sf"/>
</dbReference>
<dbReference type="PROSITE" id="PS50011">
    <property type="entry name" value="PROTEIN_KINASE_DOM"/>
    <property type="match status" value="1"/>
</dbReference>
<feature type="compositionally biased region" description="Pro residues" evidence="18">
    <location>
        <begin position="759"/>
        <end position="770"/>
    </location>
</feature>
<keyword evidence="8" id="KW-0677">Repeat</keyword>
<dbReference type="PROSITE" id="PS00108">
    <property type="entry name" value="PROTEIN_KINASE_ST"/>
    <property type="match status" value="1"/>
</dbReference>
<evidence type="ECO:0000259" key="19">
    <source>
        <dbReference type="PROSITE" id="PS50011"/>
    </source>
</evidence>
<dbReference type="PANTHER" id="PTHR44329:SF17">
    <property type="entry name" value="MITOGEN-ACTIVATED PROTEIN KINASE KINASE KINASE 12"/>
    <property type="match status" value="1"/>
</dbReference>
<keyword evidence="9 15" id="KW-0547">Nucleotide-binding</keyword>
<evidence type="ECO:0000256" key="11">
    <source>
        <dbReference type="ARBA" id="ARBA00022840"/>
    </source>
</evidence>
<dbReference type="Gene3D" id="1.10.510.10">
    <property type="entry name" value="Transferase(Phosphotransferase) domain 1"/>
    <property type="match status" value="1"/>
</dbReference>
<dbReference type="InterPro" id="IPR017419">
    <property type="entry name" value="MAP3K12_MAP3K13"/>
</dbReference>
<reference evidence="20" key="3">
    <citation type="submission" date="2025-09" db="UniProtKB">
        <authorList>
            <consortium name="Ensembl"/>
        </authorList>
    </citation>
    <scope>IDENTIFICATION</scope>
</reference>
<keyword evidence="12" id="KW-0472">Membrane</keyword>